<keyword evidence="1" id="KW-0732">Signal</keyword>
<comment type="caution">
    <text evidence="2">The sequence shown here is derived from an EMBL/GenBank/DDBJ whole genome shotgun (WGS) entry which is preliminary data.</text>
</comment>
<gene>
    <name evidence="2" type="ORF">DL239_09700</name>
</gene>
<feature type="chain" id="PRO_5046796428" evidence="1">
    <location>
        <begin position="25"/>
        <end position="169"/>
    </location>
</feature>
<organism evidence="2 3">
    <name type="scientific">Parasedimentitalea denitrificans</name>
    <dbReference type="NCBI Taxonomy" id="2211118"/>
    <lineage>
        <taxon>Bacteria</taxon>
        <taxon>Pseudomonadati</taxon>
        <taxon>Pseudomonadota</taxon>
        <taxon>Alphaproteobacteria</taxon>
        <taxon>Rhodobacterales</taxon>
        <taxon>Paracoccaceae</taxon>
        <taxon>Parasedimentitalea</taxon>
    </lineage>
</organism>
<evidence type="ECO:0000256" key="1">
    <source>
        <dbReference type="SAM" id="SignalP"/>
    </source>
</evidence>
<dbReference type="RefSeq" id="WP_167683820.1">
    <property type="nucleotide sequence ID" value="NZ_QHLQ01000008.1"/>
</dbReference>
<sequence length="169" mass="19248">MIRFVNTKLLSGALALVLCGATVAYPEADQNWQVYKNSMAGWQIEFPAGLLTPMPEADSKISRGFRSADGAAMLVVSRSLNMFDDLDSFRADQLAQKRNARVTYKPKGDGWFVLSGYRGNKIYYEKYVFSKDQLLIQEFVIEYDQDQKSVYNAVSARMSKSFSYTEQDW</sequence>
<evidence type="ECO:0000313" key="3">
    <source>
        <dbReference type="Proteomes" id="UP001429564"/>
    </source>
</evidence>
<dbReference type="Proteomes" id="UP001429564">
    <property type="component" value="Unassembled WGS sequence"/>
</dbReference>
<protein>
    <submittedName>
        <fullName evidence="2">Uncharacterized protein</fullName>
    </submittedName>
</protein>
<accession>A0ABX0W7K1</accession>
<reference evidence="2 3" key="1">
    <citation type="submission" date="2018-05" db="EMBL/GenBank/DDBJ databases">
        <authorList>
            <person name="Zhang Y.-J."/>
        </authorList>
    </citation>
    <scope>NUCLEOTIDE SEQUENCE [LARGE SCALE GENOMIC DNA]</scope>
    <source>
        <strain evidence="2 3">CY04</strain>
    </source>
</reference>
<name>A0ABX0W7K1_9RHOB</name>
<keyword evidence="3" id="KW-1185">Reference proteome</keyword>
<proteinExistence type="predicted"/>
<dbReference type="EMBL" id="QHLQ01000008">
    <property type="protein sequence ID" value="NIZ61248.1"/>
    <property type="molecule type" value="Genomic_DNA"/>
</dbReference>
<feature type="signal peptide" evidence="1">
    <location>
        <begin position="1"/>
        <end position="24"/>
    </location>
</feature>
<evidence type="ECO:0000313" key="2">
    <source>
        <dbReference type="EMBL" id="NIZ61248.1"/>
    </source>
</evidence>